<evidence type="ECO:0000313" key="2">
    <source>
        <dbReference type="EMBL" id="PIB00502.1"/>
    </source>
</evidence>
<dbReference type="EMBL" id="LKMD01000100">
    <property type="protein sequence ID" value="PIB00502.1"/>
    <property type="molecule type" value="Genomic_DNA"/>
</dbReference>
<dbReference type="Gene3D" id="3.30.70.330">
    <property type="match status" value="1"/>
</dbReference>
<evidence type="ECO:0008006" key="6">
    <source>
        <dbReference type="Google" id="ProtNLM"/>
    </source>
</evidence>
<proteinExistence type="predicted"/>
<dbReference type="Proteomes" id="UP000230605">
    <property type="component" value="Chromosome 1"/>
</dbReference>
<reference evidence="2 4" key="1">
    <citation type="submission" date="2015-10" db="EMBL/GenBank/DDBJ databases">
        <title>The cercosporin biosynthetic gene cluster was horizontally transferred to several fungal lineages and shown to be expanded in Cercospora beticola based on microsynteny with recipient genomes.</title>
        <authorList>
            <person name="De Jonge R."/>
            <person name="Ebert M.K."/>
            <person name="Suttle J.C."/>
            <person name="Jurick Ii W.M."/>
            <person name="Secor G.A."/>
            <person name="Thomma B.P."/>
            <person name="Van De Peer Y."/>
            <person name="Bolton M.D."/>
        </authorList>
    </citation>
    <scope>NUCLEOTIDE SEQUENCE [LARGE SCALE GENOMIC DNA]</scope>
    <source>
        <strain evidence="2 4">09-40</strain>
    </source>
</reference>
<feature type="compositionally biased region" description="Low complexity" evidence="1">
    <location>
        <begin position="851"/>
        <end position="873"/>
    </location>
</feature>
<feature type="region of interest" description="Disordered" evidence="1">
    <location>
        <begin position="97"/>
        <end position="142"/>
    </location>
</feature>
<dbReference type="OrthoDB" id="336240at2759"/>
<protein>
    <recommendedName>
        <fullName evidence="6">RRM domain-containing protein</fullName>
    </recommendedName>
</protein>
<dbReference type="AlphaFoldDB" id="A0A2G5I700"/>
<dbReference type="Proteomes" id="UP001302367">
    <property type="component" value="Chromosome 1"/>
</dbReference>
<keyword evidence="5" id="KW-1185">Reference proteome</keyword>
<accession>A0A2G5I700</accession>
<feature type="compositionally biased region" description="Polar residues" evidence="1">
    <location>
        <begin position="52"/>
        <end position="70"/>
    </location>
</feature>
<organism evidence="2 4">
    <name type="scientific">Cercospora beticola</name>
    <name type="common">Sugarbeet leaf spot fungus</name>
    <dbReference type="NCBI Taxonomy" id="122368"/>
    <lineage>
        <taxon>Eukaryota</taxon>
        <taxon>Fungi</taxon>
        <taxon>Dikarya</taxon>
        <taxon>Ascomycota</taxon>
        <taxon>Pezizomycotina</taxon>
        <taxon>Dothideomycetes</taxon>
        <taxon>Dothideomycetidae</taxon>
        <taxon>Mycosphaerellales</taxon>
        <taxon>Mycosphaerellaceae</taxon>
        <taxon>Cercospora</taxon>
    </lineage>
</organism>
<feature type="region of interest" description="Disordered" evidence="1">
    <location>
        <begin position="844"/>
        <end position="881"/>
    </location>
</feature>
<evidence type="ECO:0000313" key="5">
    <source>
        <dbReference type="Proteomes" id="UP001302367"/>
    </source>
</evidence>
<feature type="region of interest" description="Disordered" evidence="1">
    <location>
        <begin position="46"/>
        <end position="79"/>
    </location>
</feature>
<reference evidence="3 5" key="2">
    <citation type="submission" date="2023-09" db="EMBL/GenBank/DDBJ databases">
        <title>Complete-Gapless Cercospora beticola genome.</title>
        <authorList>
            <person name="Wyatt N.A."/>
            <person name="Spanner R.E."/>
            <person name="Bolton M.D."/>
        </authorList>
    </citation>
    <scope>NUCLEOTIDE SEQUENCE [LARGE SCALE GENOMIC DNA]</scope>
    <source>
        <strain evidence="3">Cb09-40</strain>
    </source>
</reference>
<evidence type="ECO:0000313" key="4">
    <source>
        <dbReference type="Proteomes" id="UP000230605"/>
    </source>
</evidence>
<feature type="compositionally biased region" description="Polar residues" evidence="1">
    <location>
        <begin position="117"/>
        <end position="127"/>
    </location>
</feature>
<dbReference type="EMBL" id="CP134184">
    <property type="protein sequence ID" value="WPA97479.1"/>
    <property type="molecule type" value="Genomic_DNA"/>
</dbReference>
<sequence>MNPQAQPFVPTQHTWTDDNGIPELLTAARRLLVISAWHGAVVRKQKDKSTWVIPTSSRHGSAPSLTSASRSAAAKGESSPWAHIDSYLRSQHRYTNTRASTPVQQPPDGTRALTAAMNGQGQGNWQQRHPPVAGDGGAHAARFPYPPPPPPQYGGYQTNQARNNTALRGGVHNNFVPRSNGSPIGYPPMNNGGTTNGSMASGHSSLNGNTYADDPYVTRRPDSALGNDMAGQKTTFLNAQTPPGRVNSVPRRHRDSFGSNGTFATQIEQPMSPPANGNHYQATHPQMRPTTQLVQHRTNGGPQHFAAPVAQRRANIGQQLQNAMHPNVHDIAAGLGNMQLSHTSAQSESNGSMSTSVGFPAHYNQEGTARTLAEMIKRAETEDPYDRKMALYTTAPRQPNPTLGPARFKDSRMFATIGGSSSSTPPNQAVGLVKKGRPDWLDLALEGNMTPDLEEAFNALPFDELCRGWSNHHAGVVRIKDIPYATTRQEMTAFLGRNAQIVRQPEGSPFHAIHILMERESGKTMDCFVEVSTPAEASWVARQFARRVDQKRPPKVGDRTVEVVYSSQDELMFELFPRAKHVRWSNGQPVVDRNERKYYKDQAAVGFQGFLHPEELVALSKHATLHERSPFASKSPCRVYEAMITLLYKYPWQAIEEITIAERRAIYDACIGLIKTLIVALRRSNLQHSANQPTPGLLQELTTAALVCPGFTEKQKASVIAAVIQGGFKGIADGRDLNVKLGGHHEFSASWPFSALGIPMDVELDVLAYYARLFREATYEPKATSLAALKAKQASGQGQNPMGEWSIDYGNNPSSLTLAQIGQIEYDAVEKLLKFICDEAPAEQRPYNSHSAPGSIGRQSSSSGGSGSAGQRSNATYHSLF</sequence>
<gene>
    <name evidence="2" type="ORF">CB0940_02009</name>
    <name evidence="3" type="ORF">RHO25_002089</name>
</gene>
<name>A0A2G5I700_CERBT</name>
<evidence type="ECO:0000256" key="1">
    <source>
        <dbReference type="SAM" id="MobiDB-lite"/>
    </source>
</evidence>
<evidence type="ECO:0000313" key="3">
    <source>
        <dbReference type="EMBL" id="WPA97479.1"/>
    </source>
</evidence>
<dbReference type="InterPro" id="IPR012677">
    <property type="entry name" value="Nucleotide-bd_a/b_plait_sf"/>
</dbReference>